<evidence type="ECO:0000256" key="1">
    <source>
        <dbReference type="ARBA" id="ARBA00010520"/>
    </source>
</evidence>
<dbReference type="OrthoDB" id="5949865at2759"/>
<comment type="caution">
    <text evidence="5">The sequence shown here is derived from an EMBL/GenBank/DDBJ whole genome shotgun (WGS) entry which is preliminary data.</text>
</comment>
<proteinExistence type="inferred from homology"/>
<keyword evidence="2" id="KW-0132">Cell division</keyword>
<reference evidence="5" key="1">
    <citation type="submission" date="2021-02" db="EMBL/GenBank/DDBJ databases">
        <authorList>
            <person name="Nowell W R."/>
        </authorList>
    </citation>
    <scope>NUCLEOTIDE SEQUENCE</scope>
</reference>
<evidence type="ECO:0000256" key="2">
    <source>
        <dbReference type="ARBA" id="ARBA00022776"/>
    </source>
</evidence>
<dbReference type="Pfam" id="PF04667">
    <property type="entry name" value="Endosulfine"/>
    <property type="match status" value="1"/>
</dbReference>
<dbReference type="EMBL" id="CAJNOJ010000610">
    <property type="protein sequence ID" value="CAF1496218.1"/>
    <property type="molecule type" value="Genomic_DNA"/>
</dbReference>
<dbReference type="GO" id="GO:0004864">
    <property type="term" value="F:protein phosphatase inhibitor activity"/>
    <property type="evidence" value="ECO:0007669"/>
    <property type="project" value="UniProtKB-KW"/>
</dbReference>
<keyword evidence="2" id="KW-0498">Mitosis</keyword>
<gene>
    <name evidence="5" type="ORF">EDS130_LOCUS42333</name>
</gene>
<evidence type="ECO:0000256" key="3">
    <source>
        <dbReference type="ARBA" id="ARBA00023272"/>
    </source>
</evidence>
<dbReference type="InterPro" id="IPR006760">
    <property type="entry name" value="Endosulphine"/>
</dbReference>
<evidence type="ECO:0000256" key="4">
    <source>
        <dbReference type="SAM" id="MobiDB-lite"/>
    </source>
</evidence>
<feature type="compositionally biased region" description="Polar residues" evidence="4">
    <location>
        <begin position="538"/>
        <end position="547"/>
    </location>
</feature>
<dbReference type="AlphaFoldDB" id="A0A815SYT5"/>
<name>A0A815SYT5_ADIRI</name>
<feature type="compositionally biased region" description="Polar residues" evidence="4">
    <location>
        <begin position="238"/>
        <end position="257"/>
    </location>
</feature>
<dbReference type="Proteomes" id="UP000663852">
    <property type="component" value="Unassembled WGS sequence"/>
</dbReference>
<accession>A0A815SYT5</accession>
<protein>
    <submittedName>
        <fullName evidence="5">Uncharacterized protein</fullName>
    </submittedName>
</protein>
<keyword evidence="2" id="KW-0131">Cell cycle</keyword>
<feature type="region of interest" description="Disordered" evidence="4">
    <location>
        <begin position="529"/>
        <end position="566"/>
    </location>
</feature>
<organism evidence="5 6">
    <name type="scientific">Adineta ricciae</name>
    <name type="common">Rotifer</name>
    <dbReference type="NCBI Taxonomy" id="249248"/>
    <lineage>
        <taxon>Eukaryota</taxon>
        <taxon>Metazoa</taxon>
        <taxon>Spiralia</taxon>
        <taxon>Gnathifera</taxon>
        <taxon>Rotifera</taxon>
        <taxon>Eurotatoria</taxon>
        <taxon>Bdelloidea</taxon>
        <taxon>Adinetida</taxon>
        <taxon>Adinetidae</taxon>
        <taxon>Adineta</taxon>
    </lineage>
</organism>
<sequence length="600" mass="67921">MDEVTSLLRYLLTTKHSIDTLDSIVNQLKISKERILQLINEQSYNEYFQLLRPLLRHNQMIDKIALTLDLFCCTHYAQQCKKQFCPFLHLCPYNIRPMYAKCTNKTCPYDHDIFKSVHNQRILDARGLSSIPAVVLHELVRASADPMRSFWVCTDHAKKGGCPKKQYCDKLHYCYYDLIGSCTKPQCQHAVNDACLMYFRQKEINEQSHDDILEAFKKVLRQRKPDLIDISNVQSATASPKISNSAHNQRKSTNNQQSRASPSSRRSTPIASASALSTYDDILSSKLDTSPPLPDHEQDIILLDSYNKDDYSQTERYLSNEIGCPVKILASKNIFSEKKEKQSSTSRTKPVYYYCPLRSPSDVFQLLRWQNENKKLIKPLTVYASVNDAHNMATQHFQTNQLCIFRVHLLGSGINNGPLLPDSRLQLDDPLTMCFDLFFIYSSLYIDELVSHYIFCSEQSKSSFLTFHMASSTENTTPNNGATPEMSEEAKLRAKYGGALPRQQNMLTKKLMNKPKYFDSGDYNVAKSQGKLAASKPDPTSKTSSIKEGTPSIVPETITGHEIPTPETVMPRKLSCAATVTPTTTPIIPNSSMPPTSSTQ</sequence>
<feature type="region of interest" description="Disordered" evidence="4">
    <location>
        <begin position="238"/>
        <end position="271"/>
    </location>
</feature>
<keyword evidence="3" id="KW-0650">Protein phosphatase inhibitor</keyword>
<feature type="compositionally biased region" description="Low complexity" evidence="4">
    <location>
        <begin position="258"/>
        <end position="271"/>
    </location>
</feature>
<comment type="similarity">
    <text evidence="1">Belongs to the endosulfine family.</text>
</comment>
<evidence type="ECO:0000313" key="5">
    <source>
        <dbReference type="EMBL" id="CAF1496218.1"/>
    </source>
</evidence>
<feature type="region of interest" description="Disordered" evidence="4">
    <location>
        <begin position="580"/>
        <end position="600"/>
    </location>
</feature>
<evidence type="ECO:0000313" key="6">
    <source>
        <dbReference type="Proteomes" id="UP000663852"/>
    </source>
</evidence>